<keyword evidence="1" id="KW-0175">Coiled coil</keyword>
<accession>A0A7R8Z1H6</accession>
<dbReference type="InParanoid" id="A0A7R8Z1H6"/>
<evidence type="ECO:0000313" key="3">
    <source>
        <dbReference type="EMBL" id="CAD7093544.1"/>
    </source>
</evidence>
<keyword evidence="2" id="KW-0732">Signal</keyword>
<dbReference type="OrthoDB" id="8197027at2759"/>
<organism evidence="3 4">
    <name type="scientific">Hermetia illucens</name>
    <name type="common">Black soldier fly</name>
    <dbReference type="NCBI Taxonomy" id="343691"/>
    <lineage>
        <taxon>Eukaryota</taxon>
        <taxon>Metazoa</taxon>
        <taxon>Ecdysozoa</taxon>
        <taxon>Arthropoda</taxon>
        <taxon>Hexapoda</taxon>
        <taxon>Insecta</taxon>
        <taxon>Pterygota</taxon>
        <taxon>Neoptera</taxon>
        <taxon>Endopterygota</taxon>
        <taxon>Diptera</taxon>
        <taxon>Brachycera</taxon>
        <taxon>Stratiomyomorpha</taxon>
        <taxon>Stratiomyidae</taxon>
        <taxon>Hermetiinae</taxon>
        <taxon>Hermetia</taxon>
    </lineage>
</organism>
<dbReference type="FunCoup" id="A0A7R8Z1H6">
    <property type="interactions" value="38"/>
</dbReference>
<feature type="chain" id="PRO_5030940446" evidence="2">
    <location>
        <begin position="18"/>
        <end position="267"/>
    </location>
</feature>
<evidence type="ECO:0000256" key="1">
    <source>
        <dbReference type="SAM" id="Coils"/>
    </source>
</evidence>
<dbReference type="PANTHER" id="PTHR37161:SF3">
    <property type="entry name" value="HDC10475"/>
    <property type="match status" value="1"/>
</dbReference>
<evidence type="ECO:0000313" key="4">
    <source>
        <dbReference type="Proteomes" id="UP000594454"/>
    </source>
</evidence>
<dbReference type="Proteomes" id="UP000594454">
    <property type="component" value="Chromosome 6"/>
</dbReference>
<sequence length="267" mass="27829">MRVAIVLLVFLFGYTNAKTIKTNSKRASIGYTKEEIEGYQGYAELEKAAILRATVVDKGYSSASGLRSIAQGSADRANSAVVKQHAAAFQAAYLVQSTLAQSALQAAATANAALVGKEVLVENLEKQNLDAISRFENEAAQLELVKKSVELTKAAAAQAAGHVATLTAALNSAQQAAEKAEQAAHDAEAELASQTEMVGKAKGHLSLIVNKLAEAQVDFEATKEAAAKATAAAEKAQRNANSAALQASAELHEVAGTTQNAVVLQHD</sequence>
<reference evidence="3 4" key="1">
    <citation type="submission" date="2020-11" db="EMBL/GenBank/DDBJ databases">
        <authorList>
            <person name="Wallbank WR R."/>
            <person name="Pardo Diaz C."/>
            <person name="Kozak K."/>
            <person name="Martin S."/>
            <person name="Jiggins C."/>
            <person name="Moest M."/>
            <person name="Warren A I."/>
            <person name="Generalovic N T."/>
            <person name="Byers J.R.P. K."/>
            <person name="Montejo-Kovacevich G."/>
            <person name="Yen C E."/>
        </authorList>
    </citation>
    <scope>NUCLEOTIDE SEQUENCE [LARGE SCALE GENOMIC DNA]</scope>
</reference>
<dbReference type="Pfam" id="PF05335">
    <property type="entry name" value="DUF745"/>
    <property type="match status" value="1"/>
</dbReference>
<dbReference type="InterPro" id="IPR007999">
    <property type="entry name" value="DUF745"/>
</dbReference>
<keyword evidence="4" id="KW-1185">Reference proteome</keyword>
<evidence type="ECO:0000256" key="2">
    <source>
        <dbReference type="SAM" id="SignalP"/>
    </source>
</evidence>
<dbReference type="AlphaFoldDB" id="A0A7R8Z1H6"/>
<dbReference type="PANTHER" id="PTHR37161">
    <property type="entry name" value="HDC10475"/>
    <property type="match status" value="1"/>
</dbReference>
<dbReference type="EMBL" id="LR899014">
    <property type="protein sequence ID" value="CAD7093544.1"/>
    <property type="molecule type" value="Genomic_DNA"/>
</dbReference>
<feature type="signal peptide" evidence="2">
    <location>
        <begin position="1"/>
        <end position="17"/>
    </location>
</feature>
<protein>
    <submittedName>
        <fullName evidence="3">Uncharacterized protein</fullName>
    </submittedName>
</protein>
<proteinExistence type="predicted"/>
<gene>
    <name evidence="3" type="ORF">HERILL_LOCUS15819</name>
</gene>
<feature type="coiled-coil region" evidence="1">
    <location>
        <begin position="121"/>
        <end position="246"/>
    </location>
</feature>
<name>A0A7R8Z1H6_HERIL</name>